<protein>
    <submittedName>
        <fullName evidence="2">Uncharacterized protein</fullName>
    </submittedName>
</protein>
<feature type="region of interest" description="Disordered" evidence="1">
    <location>
        <begin position="201"/>
        <end position="230"/>
    </location>
</feature>
<proteinExistence type="predicted"/>
<evidence type="ECO:0000313" key="2">
    <source>
        <dbReference type="EMBL" id="GMT04636.1"/>
    </source>
</evidence>
<dbReference type="AlphaFoldDB" id="A0AAV5UCG4"/>
<gene>
    <name evidence="2" type="ORF">PENTCL1PPCAC_26810</name>
</gene>
<evidence type="ECO:0000256" key="1">
    <source>
        <dbReference type="SAM" id="MobiDB-lite"/>
    </source>
</evidence>
<name>A0AAV5UCG4_9BILA</name>
<feature type="region of interest" description="Disordered" evidence="1">
    <location>
        <begin position="416"/>
        <end position="509"/>
    </location>
</feature>
<sequence>MAGPKRSSGVRGPRKRGPNKEFSQPYAIPDHDRELAQAVGQVVNDLVSQVAGEPYGDLSRKRSPFLCVLRKFVKDAVQAFHDAAAADFREKNFKRKKRTGPCEEDESPYGLDLVRGLIMAEVEKADRRERARVYSAQKAARKRERKKQEAIEASLAVQYTLWGGMFSDSGSNDEEEENKPVNPFLLLNPTIPAELSDRLDEFSEPKPQSHYSPQLVPPVSSGSDDSDWAIPSRSMTQLQSKQLPTPKAKQMGVVRPWEKPIRNYPIFDRPTVVRGRGRGRGRAVRPPTVRSIIDATMVSSSRMNKDESPMHSHVSLRDANQSMTMEPFFDFREMKFVYRGGCTRGVRGRATRGTKTRTLGSILDDDAERYQEYLMAAAIETSGESASLESYDDMSHTIDEVVKRVNGMSDSELKLNDRERGMKKMGEKRKETRVVKRRMSKPSEEAPSRVKRRKDTLRSPSPIPFILDSSDDEDDDNQESMAIDEDASSTSDIEILDVPKSFFPRKGFP</sequence>
<dbReference type="Proteomes" id="UP001432027">
    <property type="component" value="Unassembled WGS sequence"/>
</dbReference>
<keyword evidence="3" id="KW-1185">Reference proteome</keyword>
<feature type="compositionally biased region" description="Basic and acidic residues" evidence="1">
    <location>
        <begin position="416"/>
        <end position="434"/>
    </location>
</feature>
<accession>A0AAV5UCG4</accession>
<organism evidence="2 3">
    <name type="scientific">Pristionchus entomophagus</name>
    <dbReference type="NCBI Taxonomy" id="358040"/>
    <lineage>
        <taxon>Eukaryota</taxon>
        <taxon>Metazoa</taxon>
        <taxon>Ecdysozoa</taxon>
        <taxon>Nematoda</taxon>
        <taxon>Chromadorea</taxon>
        <taxon>Rhabditida</taxon>
        <taxon>Rhabditina</taxon>
        <taxon>Diplogasteromorpha</taxon>
        <taxon>Diplogasteroidea</taxon>
        <taxon>Neodiplogasteridae</taxon>
        <taxon>Pristionchus</taxon>
    </lineage>
</organism>
<comment type="caution">
    <text evidence="2">The sequence shown here is derived from an EMBL/GenBank/DDBJ whole genome shotgun (WGS) entry which is preliminary data.</text>
</comment>
<reference evidence="2" key="1">
    <citation type="submission" date="2023-10" db="EMBL/GenBank/DDBJ databases">
        <title>Genome assembly of Pristionchus species.</title>
        <authorList>
            <person name="Yoshida K."/>
            <person name="Sommer R.J."/>
        </authorList>
    </citation>
    <scope>NUCLEOTIDE SEQUENCE</scope>
    <source>
        <strain evidence="2">RS0144</strain>
    </source>
</reference>
<feature type="compositionally biased region" description="Acidic residues" evidence="1">
    <location>
        <begin position="469"/>
        <end position="487"/>
    </location>
</feature>
<dbReference type="EMBL" id="BTSX01000006">
    <property type="protein sequence ID" value="GMT04636.1"/>
    <property type="molecule type" value="Genomic_DNA"/>
</dbReference>
<evidence type="ECO:0000313" key="3">
    <source>
        <dbReference type="Proteomes" id="UP001432027"/>
    </source>
</evidence>
<feature type="region of interest" description="Disordered" evidence="1">
    <location>
        <begin position="1"/>
        <end position="27"/>
    </location>
</feature>